<evidence type="ECO:0000259" key="2">
    <source>
        <dbReference type="Pfam" id="PF04149"/>
    </source>
</evidence>
<dbReference type="Proteomes" id="UP001597063">
    <property type="component" value="Unassembled WGS sequence"/>
</dbReference>
<accession>A0ABW2XW36</accession>
<protein>
    <submittedName>
        <fullName evidence="3">DUF397 domain-containing protein</fullName>
    </submittedName>
</protein>
<dbReference type="InterPro" id="IPR007278">
    <property type="entry name" value="DUF397"/>
</dbReference>
<dbReference type="EMBL" id="JBHTGP010000014">
    <property type="protein sequence ID" value="MFD0688496.1"/>
    <property type="molecule type" value="Genomic_DNA"/>
</dbReference>
<evidence type="ECO:0000313" key="3">
    <source>
        <dbReference type="EMBL" id="MFD0688496.1"/>
    </source>
</evidence>
<proteinExistence type="predicted"/>
<dbReference type="Pfam" id="PF04149">
    <property type="entry name" value="DUF397"/>
    <property type="match status" value="2"/>
</dbReference>
<gene>
    <name evidence="3" type="ORF">ACFQZM_28650</name>
</gene>
<sequence length="123" mass="13539">MPDLTPVRRPHGGRHLLSDHVWRKSSHSGSQAQECVEVATAWRKSSRSGSQFQECVEVTSAWRKSSRSGSHLEECVEVARVARVVAVRDSKDPDGPVLAIDAQAWQCFLDSVKAREASASAQQ</sequence>
<evidence type="ECO:0000313" key="4">
    <source>
        <dbReference type="Proteomes" id="UP001597063"/>
    </source>
</evidence>
<reference evidence="4" key="1">
    <citation type="journal article" date="2019" name="Int. J. Syst. Evol. Microbiol.">
        <title>The Global Catalogue of Microorganisms (GCM) 10K type strain sequencing project: providing services to taxonomists for standard genome sequencing and annotation.</title>
        <authorList>
            <consortium name="The Broad Institute Genomics Platform"/>
            <consortium name="The Broad Institute Genome Sequencing Center for Infectious Disease"/>
            <person name="Wu L."/>
            <person name="Ma J."/>
        </authorList>
    </citation>
    <scope>NUCLEOTIDE SEQUENCE [LARGE SCALE GENOMIC DNA]</scope>
    <source>
        <strain evidence="4">JCM 9371</strain>
    </source>
</reference>
<dbReference type="RefSeq" id="WP_131757912.1">
    <property type="nucleotide sequence ID" value="NZ_CAACUY010000040.1"/>
</dbReference>
<evidence type="ECO:0000256" key="1">
    <source>
        <dbReference type="SAM" id="MobiDB-lite"/>
    </source>
</evidence>
<organism evidence="3 4">
    <name type="scientific">Actinomadura fibrosa</name>
    <dbReference type="NCBI Taxonomy" id="111802"/>
    <lineage>
        <taxon>Bacteria</taxon>
        <taxon>Bacillati</taxon>
        <taxon>Actinomycetota</taxon>
        <taxon>Actinomycetes</taxon>
        <taxon>Streptosporangiales</taxon>
        <taxon>Thermomonosporaceae</taxon>
        <taxon>Actinomadura</taxon>
    </lineage>
</organism>
<keyword evidence="4" id="KW-1185">Reference proteome</keyword>
<name>A0ABW2XW36_9ACTN</name>
<feature type="domain" description="DUF397" evidence="2">
    <location>
        <begin position="21"/>
        <end position="40"/>
    </location>
</feature>
<comment type="caution">
    <text evidence="3">The sequence shown here is derived from an EMBL/GenBank/DDBJ whole genome shotgun (WGS) entry which is preliminary data.</text>
</comment>
<feature type="domain" description="DUF397" evidence="2">
    <location>
        <begin position="61"/>
        <end position="113"/>
    </location>
</feature>
<feature type="region of interest" description="Disordered" evidence="1">
    <location>
        <begin position="1"/>
        <end position="28"/>
    </location>
</feature>